<dbReference type="AlphaFoldDB" id="A0A318XNQ4"/>
<comment type="caution">
    <text evidence="9">The sequence shown here is derived from an EMBL/GenBank/DDBJ whole genome shotgun (WGS) entry which is preliminary data.</text>
</comment>
<name>A0A318XNQ4_9FIRM</name>
<dbReference type="Gene3D" id="3.40.50.720">
    <property type="entry name" value="NAD(P)-binding Rossmann-like Domain"/>
    <property type="match status" value="1"/>
</dbReference>
<sequence length="218" mass="24019">MNIVIVGGGKVGYYLAKTLQQYKHKIAIIERKRELCEKIANELKICVVNGDGTNIDHLTECIAEKPDTFIAVTGKDEDNLIACQLAKRNFGIKRTIARVNNPKNIVVFEKLGVDIALSSTSVIADLIEQEVDFMGMKTLMKLRGGKVALNEINITNSSPVVNKSLREISIPKDCVLISVIREDLVIIPKGDTILADGDIIITASSLHDQQELKDFFLG</sequence>
<keyword evidence="2" id="KW-0813">Transport</keyword>
<dbReference type="PRINTS" id="PR00335">
    <property type="entry name" value="KUPTAKETRKA"/>
</dbReference>
<dbReference type="PROSITE" id="PS51201">
    <property type="entry name" value="RCK_N"/>
    <property type="match status" value="1"/>
</dbReference>
<evidence type="ECO:0000256" key="3">
    <source>
        <dbReference type="ARBA" id="ARBA00022538"/>
    </source>
</evidence>
<dbReference type="SUPFAM" id="SSF116726">
    <property type="entry name" value="TrkA C-terminal domain-like"/>
    <property type="match status" value="1"/>
</dbReference>
<dbReference type="GO" id="GO:0015079">
    <property type="term" value="F:potassium ion transmembrane transporter activity"/>
    <property type="evidence" value="ECO:0007669"/>
    <property type="project" value="InterPro"/>
</dbReference>
<keyword evidence="4" id="KW-0630">Potassium</keyword>
<keyword evidence="6" id="KW-0406">Ion transport</keyword>
<protein>
    <recommendedName>
        <fullName evidence="1">Trk system potassium uptake protein TrkA</fullName>
    </recommendedName>
</protein>
<dbReference type="RefSeq" id="WP_110460470.1">
    <property type="nucleotide sequence ID" value="NZ_QKMR01000002.1"/>
</dbReference>
<evidence type="ECO:0000256" key="6">
    <source>
        <dbReference type="ARBA" id="ARBA00023065"/>
    </source>
</evidence>
<dbReference type="SUPFAM" id="SSF51735">
    <property type="entry name" value="NAD(P)-binding Rossmann-fold domains"/>
    <property type="match status" value="1"/>
</dbReference>
<dbReference type="EMBL" id="QKMR01000002">
    <property type="protein sequence ID" value="PYG89785.1"/>
    <property type="molecule type" value="Genomic_DNA"/>
</dbReference>
<feature type="domain" description="RCK N-terminal" evidence="7">
    <location>
        <begin position="1"/>
        <end position="117"/>
    </location>
</feature>
<evidence type="ECO:0000313" key="10">
    <source>
        <dbReference type="Proteomes" id="UP000248132"/>
    </source>
</evidence>
<evidence type="ECO:0000256" key="2">
    <source>
        <dbReference type="ARBA" id="ARBA00022448"/>
    </source>
</evidence>
<keyword evidence="5" id="KW-0520">NAD</keyword>
<dbReference type="PANTHER" id="PTHR43833">
    <property type="entry name" value="POTASSIUM CHANNEL PROTEIN 2-RELATED-RELATED"/>
    <property type="match status" value="1"/>
</dbReference>
<dbReference type="PROSITE" id="PS51202">
    <property type="entry name" value="RCK_C"/>
    <property type="match status" value="1"/>
</dbReference>
<dbReference type="GO" id="GO:0005886">
    <property type="term" value="C:plasma membrane"/>
    <property type="evidence" value="ECO:0007669"/>
    <property type="project" value="InterPro"/>
</dbReference>
<evidence type="ECO:0000313" key="9">
    <source>
        <dbReference type="EMBL" id="PYG89785.1"/>
    </source>
</evidence>
<dbReference type="PANTHER" id="PTHR43833:SF5">
    <property type="entry name" value="TRK SYSTEM POTASSIUM UPTAKE PROTEIN TRKA"/>
    <property type="match status" value="1"/>
</dbReference>
<evidence type="ECO:0000256" key="1">
    <source>
        <dbReference type="ARBA" id="ARBA00017378"/>
    </source>
</evidence>
<proteinExistence type="predicted"/>
<dbReference type="InterPro" id="IPR036721">
    <property type="entry name" value="RCK_C_sf"/>
</dbReference>
<dbReference type="InterPro" id="IPR036291">
    <property type="entry name" value="NAD(P)-bd_dom_sf"/>
</dbReference>
<accession>A0A318XNQ4</accession>
<dbReference type="InterPro" id="IPR006036">
    <property type="entry name" value="K_uptake_TrkA"/>
</dbReference>
<evidence type="ECO:0000259" key="7">
    <source>
        <dbReference type="PROSITE" id="PS51201"/>
    </source>
</evidence>
<feature type="domain" description="RCK C-terminal" evidence="8">
    <location>
        <begin position="137"/>
        <end position="218"/>
    </location>
</feature>
<keyword evidence="3" id="KW-0633">Potassium transport</keyword>
<organism evidence="9 10">
    <name type="scientific">Ruminiclostridium sufflavum DSM 19573</name>
    <dbReference type="NCBI Taxonomy" id="1121337"/>
    <lineage>
        <taxon>Bacteria</taxon>
        <taxon>Bacillati</taxon>
        <taxon>Bacillota</taxon>
        <taxon>Clostridia</taxon>
        <taxon>Eubacteriales</taxon>
        <taxon>Oscillospiraceae</taxon>
        <taxon>Ruminiclostridium</taxon>
    </lineage>
</organism>
<dbReference type="Pfam" id="PF02254">
    <property type="entry name" value="TrkA_N"/>
    <property type="match status" value="1"/>
</dbReference>
<dbReference type="OrthoDB" id="9775180at2"/>
<evidence type="ECO:0000259" key="8">
    <source>
        <dbReference type="PROSITE" id="PS51202"/>
    </source>
</evidence>
<evidence type="ECO:0000256" key="5">
    <source>
        <dbReference type="ARBA" id="ARBA00023027"/>
    </source>
</evidence>
<dbReference type="InterPro" id="IPR050721">
    <property type="entry name" value="Trk_Ktr_HKT_K-transport"/>
</dbReference>
<dbReference type="Pfam" id="PF02080">
    <property type="entry name" value="TrkA_C"/>
    <property type="match status" value="1"/>
</dbReference>
<dbReference type="InterPro" id="IPR003148">
    <property type="entry name" value="RCK_N"/>
</dbReference>
<dbReference type="Gene3D" id="3.30.70.1450">
    <property type="entry name" value="Regulator of K+ conductance, C-terminal domain"/>
    <property type="match status" value="1"/>
</dbReference>
<dbReference type="InterPro" id="IPR006037">
    <property type="entry name" value="RCK_C"/>
</dbReference>
<keyword evidence="10" id="KW-1185">Reference proteome</keyword>
<dbReference type="Proteomes" id="UP000248132">
    <property type="component" value="Unassembled WGS sequence"/>
</dbReference>
<gene>
    <name evidence="9" type="ORF">LY28_00380</name>
</gene>
<evidence type="ECO:0000256" key="4">
    <source>
        <dbReference type="ARBA" id="ARBA00022958"/>
    </source>
</evidence>
<reference evidence="9 10" key="1">
    <citation type="submission" date="2018-06" db="EMBL/GenBank/DDBJ databases">
        <title>Genomic Encyclopedia of Type Strains, Phase I: the one thousand microbial genomes (KMG-I) project.</title>
        <authorList>
            <person name="Kyrpides N."/>
        </authorList>
    </citation>
    <scope>NUCLEOTIDE SEQUENCE [LARGE SCALE GENOMIC DNA]</scope>
    <source>
        <strain evidence="9 10">DSM 19573</strain>
    </source>
</reference>